<reference evidence="1" key="1">
    <citation type="journal article" date="2019" name="bioRxiv">
        <title>The Genome of the Zebra Mussel, Dreissena polymorpha: A Resource for Invasive Species Research.</title>
        <authorList>
            <person name="McCartney M.A."/>
            <person name="Auch B."/>
            <person name="Kono T."/>
            <person name="Mallez S."/>
            <person name="Zhang Y."/>
            <person name="Obille A."/>
            <person name="Becker A."/>
            <person name="Abrahante J.E."/>
            <person name="Garbe J."/>
            <person name="Badalamenti J.P."/>
            <person name="Herman A."/>
            <person name="Mangelson H."/>
            <person name="Liachko I."/>
            <person name="Sullivan S."/>
            <person name="Sone E.D."/>
            <person name="Koren S."/>
            <person name="Silverstein K.A.T."/>
            <person name="Beckman K.B."/>
            <person name="Gohl D.M."/>
        </authorList>
    </citation>
    <scope>NUCLEOTIDE SEQUENCE</scope>
    <source>
        <strain evidence="1">Duluth1</strain>
        <tissue evidence="1">Whole animal</tissue>
    </source>
</reference>
<dbReference type="EMBL" id="JAIWYP010000013">
    <property type="protein sequence ID" value="KAH3716801.1"/>
    <property type="molecule type" value="Genomic_DNA"/>
</dbReference>
<keyword evidence="2" id="KW-1185">Reference proteome</keyword>
<gene>
    <name evidence="1" type="ORF">DPMN_059530</name>
</gene>
<accession>A0A9D4C3N2</accession>
<evidence type="ECO:0000313" key="1">
    <source>
        <dbReference type="EMBL" id="KAH3716801.1"/>
    </source>
</evidence>
<comment type="caution">
    <text evidence="1">The sequence shown here is derived from an EMBL/GenBank/DDBJ whole genome shotgun (WGS) entry which is preliminary data.</text>
</comment>
<name>A0A9D4C3N2_DREPO</name>
<proteinExistence type="predicted"/>
<sequence>MILGHAIYERDRIRSLLTTFNRIDACSSYQTIRSARSLFASYALKCSEDGETPIPSAFTKEDYIIARMDNPNYAGKSSISTSPC</sequence>
<evidence type="ECO:0000313" key="2">
    <source>
        <dbReference type="Proteomes" id="UP000828390"/>
    </source>
</evidence>
<protein>
    <submittedName>
        <fullName evidence="1">Uncharacterized protein</fullName>
    </submittedName>
</protein>
<dbReference type="AlphaFoldDB" id="A0A9D4C3N2"/>
<dbReference type="Proteomes" id="UP000828390">
    <property type="component" value="Unassembled WGS sequence"/>
</dbReference>
<reference evidence="1" key="2">
    <citation type="submission" date="2020-11" db="EMBL/GenBank/DDBJ databases">
        <authorList>
            <person name="McCartney M.A."/>
            <person name="Auch B."/>
            <person name="Kono T."/>
            <person name="Mallez S."/>
            <person name="Becker A."/>
            <person name="Gohl D.M."/>
            <person name="Silverstein K.A.T."/>
            <person name="Koren S."/>
            <person name="Bechman K.B."/>
            <person name="Herman A."/>
            <person name="Abrahante J.E."/>
            <person name="Garbe J."/>
        </authorList>
    </citation>
    <scope>NUCLEOTIDE SEQUENCE</scope>
    <source>
        <strain evidence="1">Duluth1</strain>
        <tissue evidence="1">Whole animal</tissue>
    </source>
</reference>
<organism evidence="1 2">
    <name type="scientific">Dreissena polymorpha</name>
    <name type="common">Zebra mussel</name>
    <name type="synonym">Mytilus polymorpha</name>
    <dbReference type="NCBI Taxonomy" id="45954"/>
    <lineage>
        <taxon>Eukaryota</taxon>
        <taxon>Metazoa</taxon>
        <taxon>Spiralia</taxon>
        <taxon>Lophotrochozoa</taxon>
        <taxon>Mollusca</taxon>
        <taxon>Bivalvia</taxon>
        <taxon>Autobranchia</taxon>
        <taxon>Heteroconchia</taxon>
        <taxon>Euheterodonta</taxon>
        <taxon>Imparidentia</taxon>
        <taxon>Neoheterodontei</taxon>
        <taxon>Myida</taxon>
        <taxon>Dreissenoidea</taxon>
        <taxon>Dreissenidae</taxon>
        <taxon>Dreissena</taxon>
    </lineage>
</organism>